<keyword evidence="3" id="KW-1185">Reference proteome</keyword>
<feature type="region of interest" description="Disordered" evidence="1">
    <location>
        <begin position="67"/>
        <end position="88"/>
    </location>
</feature>
<organism evidence="2">
    <name type="scientific">Oryza glumipatula</name>
    <dbReference type="NCBI Taxonomy" id="40148"/>
    <lineage>
        <taxon>Eukaryota</taxon>
        <taxon>Viridiplantae</taxon>
        <taxon>Streptophyta</taxon>
        <taxon>Embryophyta</taxon>
        <taxon>Tracheophyta</taxon>
        <taxon>Spermatophyta</taxon>
        <taxon>Magnoliopsida</taxon>
        <taxon>Liliopsida</taxon>
        <taxon>Poales</taxon>
        <taxon>Poaceae</taxon>
        <taxon>BOP clade</taxon>
        <taxon>Oryzoideae</taxon>
        <taxon>Oryzeae</taxon>
        <taxon>Oryzinae</taxon>
        <taxon>Oryza</taxon>
    </lineage>
</organism>
<reference evidence="2" key="1">
    <citation type="submission" date="2015-04" db="UniProtKB">
        <authorList>
            <consortium name="EnsemblPlants"/>
        </authorList>
    </citation>
    <scope>IDENTIFICATION</scope>
</reference>
<accession>A0A0E0A8J3</accession>
<name>A0A0E0A8J3_9ORYZ</name>
<dbReference type="AlphaFoldDB" id="A0A0E0A8J3"/>
<sequence>MGDCRQEVRQRRIRPPLCAPCAWIRLRRHRSGAVASGVTADPAPPSSHMDPARVTTADLNVKSVHYTRHQDVSHENIPFNPGPPLTAS</sequence>
<dbReference type="HOGENOM" id="CLU_2472723_0_0_1"/>
<protein>
    <submittedName>
        <fullName evidence="2">Uncharacterized protein</fullName>
    </submittedName>
</protein>
<dbReference type="EnsemblPlants" id="OGLUM06G12790.1">
    <property type="protein sequence ID" value="OGLUM06G12790.1"/>
    <property type="gene ID" value="OGLUM06G12790"/>
</dbReference>
<dbReference type="Proteomes" id="UP000026961">
    <property type="component" value="Chromosome 6"/>
</dbReference>
<dbReference type="Gramene" id="OGLUM06G12790.1">
    <property type="protein sequence ID" value="OGLUM06G12790.1"/>
    <property type="gene ID" value="OGLUM06G12790"/>
</dbReference>
<evidence type="ECO:0000313" key="3">
    <source>
        <dbReference type="Proteomes" id="UP000026961"/>
    </source>
</evidence>
<proteinExistence type="predicted"/>
<evidence type="ECO:0000256" key="1">
    <source>
        <dbReference type="SAM" id="MobiDB-lite"/>
    </source>
</evidence>
<reference evidence="2" key="2">
    <citation type="submission" date="2018-05" db="EMBL/GenBank/DDBJ databases">
        <title>OgluRS3 (Oryza glumaepatula Reference Sequence Version 3).</title>
        <authorList>
            <person name="Zhang J."/>
            <person name="Kudrna D."/>
            <person name="Lee S."/>
            <person name="Talag J."/>
            <person name="Welchert J."/>
            <person name="Wing R.A."/>
        </authorList>
    </citation>
    <scope>NUCLEOTIDE SEQUENCE [LARGE SCALE GENOMIC DNA]</scope>
</reference>
<evidence type="ECO:0000313" key="2">
    <source>
        <dbReference type="EnsemblPlants" id="OGLUM06G12790.1"/>
    </source>
</evidence>